<dbReference type="AlphaFoldDB" id="A0AAD6NC40"/>
<gene>
    <name evidence="2" type="ORF">N7460_002239</name>
</gene>
<dbReference type="EMBL" id="JAQJZL010000002">
    <property type="protein sequence ID" value="KAJ6051705.1"/>
    <property type="molecule type" value="Genomic_DNA"/>
</dbReference>
<organism evidence="2 3">
    <name type="scientific">Penicillium canescens</name>
    <dbReference type="NCBI Taxonomy" id="5083"/>
    <lineage>
        <taxon>Eukaryota</taxon>
        <taxon>Fungi</taxon>
        <taxon>Dikarya</taxon>
        <taxon>Ascomycota</taxon>
        <taxon>Pezizomycotina</taxon>
        <taxon>Eurotiomycetes</taxon>
        <taxon>Eurotiomycetidae</taxon>
        <taxon>Eurotiales</taxon>
        <taxon>Aspergillaceae</taxon>
        <taxon>Penicillium</taxon>
    </lineage>
</organism>
<comment type="caution">
    <text evidence="2">The sequence shown here is derived from an EMBL/GenBank/DDBJ whole genome shotgun (WGS) entry which is preliminary data.</text>
</comment>
<keyword evidence="3" id="KW-1185">Reference proteome</keyword>
<evidence type="ECO:0000313" key="2">
    <source>
        <dbReference type="EMBL" id="KAJ6051705.1"/>
    </source>
</evidence>
<proteinExistence type="predicted"/>
<sequence length="455" mass="50911">MEQLQIAMKAAEANTVRIAEPRIRLLPDIFRDEQDVPLHAESYIRQEYLIDGFAEGEIYCTRLVLHSPKDPTKFSGLVVVEPSDSLGGTKVWLKTKRWIMRNGHAWLQVDSQAPSAIEITKKADSKRYKDITFIATSTLHEILSVIPSVLDAPEETVWNNYKVFKEMWWASTIQSPEILVAASHAARSGRLSIKANRVILCGMAQTGDVTRRFILHESHLRLPDGSISFEGYLPFQCDGGPALPDPRSSYVKVIETMGDYELFSHQTLYGNENGLETYPHRRHDSDSYRLYEVPGLSNREAKYVPMADMAEMTSATFGSAQWSTFCSSFIYHAIFEAMDKWITKGAAPPHGAVISTGEGGDVIRDEHGNAVGGIRTVHSEAPTAQLVDITPRDRPNWYSGSESPFTADKLKALYKSVANYRKLATDAIRCQLRAGFLLGADLKALYRDTVEKVSF</sequence>
<reference evidence="2" key="2">
    <citation type="submission" date="2023-01" db="EMBL/GenBank/DDBJ databases">
        <authorList>
            <person name="Petersen C."/>
        </authorList>
    </citation>
    <scope>NUCLEOTIDE SEQUENCE</scope>
    <source>
        <strain evidence="2">IBT 15450</strain>
    </source>
</reference>
<dbReference type="InterPro" id="IPR045394">
    <property type="entry name" value="Abhydrolase_dom"/>
</dbReference>
<accession>A0AAD6NC40</accession>
<dbReference type="Pfam" id="PF20091">
    <property type="entry name" value="Abhydrolase_10"/>
    <property type="match status" value="1"/>
</dbReference>
<name>A0AAD6NC40_PENCN</name>
<reference evidence="2" key="1">
    <citation type="journal article" date="2023" name="IMA Fungus">
        <title>Comparative genomic study of the Penicillium genus elucidates a diverse pangenome and 15 lateral gene transfer events.</title>
        <authorList>
            <person name="Petersen C."/>
            <person name="Sorensen T."/>
            <person name="Nielsen M.R."/>
            <person name="Sondergaard T.E."/>
            <person name="Sorensen J.L."/>
            <person name="Fitzpatrick D.A."/>
            <person name="Frisvad J.C."/>
            <person name="Nielsen K.L."/>
        </authorList>
    </citation>
    <scope>NUCLEOTIDE SEQUENCE</scope>
    <source>
        <strain evidence="2">IBT 15450</strain>
    </source>
</reference>
<dbReference type="Proteomes" id="UP001219568">
    <property type="component" value="Unassembled WGS sequence"/>
</dbReference>
<feature type="domain" description="Alpha/beta hydrolase" evidence="1">
    <location>
        <begin position="56"/>
        <end position="445"/>
    </location>
</feature>
<evidence type="ECO:0000259" key="1">
    <source>
        <dbReference type="Pfam" id="PF20091"/>
    </source>
</evidence>
<protein>
    <recommendedName>
        <fullName evidence="1">Alpha/beta hydrolase domain-containing protein</fullName>
    </recommendedName>
</protein>
<evidence type="ECO:0000313" key="3">
    <source>
        <dbReference type="Proteomes" id="UP001219568"/>
    </source>
</evidence>